<evidence type="ECO:0000313" key="4">
    <source>
        <dbReference type="Proteomes" id="UP000051886"/>
    </source>
</evidence>
<dbReference type="InterPro" id="IPR000835">
    <property type="entry name" value="HTH_MarR-typ"/>
</dbReference>
<keyword evidence="4" id="KW-1185">Reference proteome</keyword>
<dbReference type="PANTHER" id="PTHR33164">
    <property type="entry name" value="TRANSCRIPTIONAL REGULATOR, MARR FAMILY"/>
    <property type="match status" value="1"/>
</dbReference>
<dbReference type="AlphaFoldDB" id="A0A0R2LK78"/>
<dbReference type="PATRIC" id="fig|449659.4.peg.1737"/>
<evidence type="ECO:0000313" key="3">
    <source>
        <dbReference type="EMBL" id="KRO02033.1"/>
    </source>
</evidence>
<dbReference type="InterPro" id="IPR011991">
    <property type="entry name" value="ArsR-like_HTH"/>
</dbReference>
<dbReference type="GO" id="GO:0006950">
    <property type="term" value="P:response to stress"/>
    <property type="evidence" value="ECO:0007669"/>
    <property type="project" value="TreeGrafter"/>
</dbReference>
<dbReference type="Pfam" id="PF12802">
    <property type="entry name" value="MarR_2"/>
    <property type="match status" value="1"/>
</dbReference>
<dbReference type="SUPFAM" id="SSF46785">
    <property type="entry name" value="Winged helix' DNA-binding domain"/>
    <property type="match status" value="1"/>
</dbReference>
<keyword evidence="1" id="KW-0238">DNA-binding</keyword>
<organism evidence="3 4">
    <name type="scientific">Ligilactobacillus pobuzihii</name>
    <dbReference type="NCBI Taxonomy" id="449659"/>
    <lineage>
        <taxon>Bacteria</taxon>
        <taxon>Bacillati</taxon>
        <taxon>Bacillota</taxon>
        <taxon>Bacilli</taxon>
        <taxon>Lactobacillales</taxon>
        <taxon>Lactobacillaceae</taxon>
        <taxon>Ligilactobacillus</taxon>
    </lineage>
</organism>
<dbReference type="SMART" id="SM00347">
    <property type="entry name" value="HTH_MARR"/>
    <property type="match status" value="1"/>
</dbReference>
<reference evidence="3 4" key="1">
    <citation type="journal article" date="2015" name="Genome Announc.">
        <title>Expanding the biotechnology potential of lactobacilli through comparative genomics of 213 strains and associated genera.</title>
        <authorList>
            <person name="Sun Z."/>
            <person name="Harris H.M."/>
            <person name="McCann A."/>
            <person name="Guo C."/>
            <person name="Argimon S."/>
            <person name="Zhang W."/>
            <person name="Yang X."/>
            <person name="Jeffery I.B."/>
            <person name="Cooney J.C."/>
            <person name="Kagawa T.F."/>
            <person name="Liu W."/>
            <person name="Song Y."/>
            <person name="Salvetti E."/>
            <person name="Wrobel A."/>
            <person name="Rasinkangas P."/>
            <person name="Parkhill J."/>
            <person name="Rea M.C."/>
            <person name="O'Sullivan O."/>
            <person name="Ritari J."/>
            <person name="Douillard F.P."/>
            <person name="Paul Ross R."/>
            <person name="Yang R."/>
            <person name="Briner A.E."/>
            <person name="Felis G.E."/>
            <person name="de Vos W.M."/>
            <person name="Barrangou R."/>
            <person name="Klaenhammer T.R."/>
            <person name="Caufield P.W."/>
            <person name="Cui Y."/>
            <person name="Zhang H."/>
            <person name="O'Toole P.W."/>
        </authorList>
    </citation>
    <scope>NUCLEOTIDE SEQUENCE [LARGE SCALE GENOMIC DNA]</scope>
    <source>
        <strain evidence="3 4">NBRC 103219</strain>
    </source>
</reference>
<dbReference type="CDD" id="cd00090">
    <property type="entry name" value="HTH_ARSR"/>
    <property type="match status" value="1"/>
</dbReference>
<dbReference type="GO" id="GO:0003677">
    <property type="term" value="F:DNA binding"/>
    <property type="evidence" value="ECO:0007669"/>
    <property type="project" value="UniProtKB-KW"/>
</dbReference>
<dbReference type="InterPro" id="IPR039422">
    <property type="entry name" value="MarR/SlyA-like"/>
</dbReference>
<proteinExistence type="predicted"/>
<feature type="domain" description="HTH marR-type" evidence="2">
    <location>
        <begin position="48"/>
        <end position="194"/>
    </location>
</feature>
<protein>
    <submittedName>
        <fullName evidence="3">MarR family transcriptional regulator</fullName>
    </submittedName>
</protein>
<evidence type="ECO:0000259" key="2">
    <source>
        <dbReference type="PROSITE" id="PS50995"/>
    </source>
</evidence>
<dbReference type="Proteomes" id="UP000051886">
    <property type="component" value="Unassembled WGS sequence"/>
</dbReference>
<dbReference type="Gene3D" id="1.10.10.10">
    <property type="entry name" value="Winged helix-like DNA-binding domain superfamily/Winged helix DNA-binding domain"/>
    <property type="match status" value="1"/>
</dbReference>
<accession>A0A0R2LK78</accession>
<name>A0A0R2LK78_9LACO</name>
<dbReference type="EMBL" id="JQCN01000004">
    <property type="protein sequence ID" value="KRO02033.1"/>
    <property type="molecule type" value="Genomic_DNA"/>
</dbReference>
<dbReference type="GO" id="GO:0003700">
    <property type="term" value="F:DNA-binding transcription factor activity"/>
    <property type="evidence" value="ECO:0007669"/>
    <property type="project" value="InterPro"/>
</dbReference>
<dbReference type="PROSITE" id="PS50995">
    <property type="entry name" value="HTH_MARR_2"/>
    <property type="match status" value="1"/>
</dbReference>
<sequence>MNLDLVSTETIVINSWYNFQTKKPTFLFEIIKNRFSILKTPFTKGVRQLAIFQEILQKYNHLLALDDDDDQEKAWIRAKDDNARNLSTSHFLILSYLLAQPNVSAKQISNEFSILPGTLSKRLALLVKRGLVITQADLKDARYKRYSLTKSGTQVASFHEELLRQKNAQLTKALRLFDQNELQTIARFLTMVTKAEENMHYK</sequence>
<comment type="caution">
    <text evidence="3">The sequence shown here is derived from an EMBL/GenBank/DDBJ whole genome shotgun (WGS) entry which is preliminary data.</text>
</comment>
<dbReference type="PANTHER" id="PTHR33164:SF43">
    <property type="entry name" value="HTH-TYPE TRANSCRIPTIONAL REPRESSOR YETL"/>
    <property type="match status" value="1"/>
</dbReference>
<gene>
    <name evidence="3" type="ORF">IV66_GL001701</name>
</gene>
<dbReference type="InterPro" id="IPR036388">
    <property type="entry name" value="WH-like_DNA-bd_sf"/>
</dbReference>
<dbReference type="STRING" id="449659.IV66_GL001701"/>
<evidence type="ECO:0000256" key="1">
    <source>
        <dbReference type="ARBA" id="ARBA00023125"/>
    </source>
</evidence>
<dbReference type="InterPro" id="IPR036390">
    <property type="entry name" value="WH_DNA-bd_sf"/>
</dbReference>